<reference evidence="10" key="2">
    <citation type="submission" date="2021-04" db="EMBL/GenBank/DDBJ databases">
        <authorList>
            <person name="Gilroy R."/>
        </authorList>
    </citation>
    <scope>NUCLEOTIDE SEQUENCE</scope>
    <source>
        <strain evidence="10">ChiHecec2B26-446</strain>
    </source>
</reference>
<dbReference type="PANTHER" id="PTHR30489:SF0">
    <property type="entry name" value="LIPOPROTEIN-RELEASING SYSTEM TRANSMEMBRANE PROTEIN LOLE"/>
    <property type="match status" value="1"/>
</dbReference>
<feature type="region of interest" description="Disordered" evidence="7">
    <location>
        <begin position="144"/>
        <end position="170"/>
    </location>
</feature>
<name>A0A9D1TR86_9BACT</name>
<dbReference type="GO" id="GO:0044874">
    <property type="term" value="P:lipoprotein localization to outer membrane"/>
    <property type="evidence" value="ECO:0007669"/>
    <property type="project" value="TreeGrafter"/>
</dbReference>
<dbReference type="PANTHER" id="PTHR30489">
    <property type="entry name" value="LIPOPROTEIN-RELEASING SYSTEM TRANSMEMBRANE PROTEIN LOLE"/>
    <property type="match status" value="1"/>
</dbReference>
<reference evidence="10" key="1">
    <citation type="journal article" date="2021" name="PeerJ">
        <title>Extensive microbial diversity within the chicken gut microbiome revealed by metagenomics and culture.</title>
        <authorList>
            <person name="Gilroy R."/>
            <person name="Ravi A."/>
            <person name="Getino M."/>
            <person name="Pursley I."/>
            <person name="Horton D.L."/>
            <person name="Alikhan N.F."/>
            <person name="Baker D."/>
            <person name="Gharbi K."/>
            <person name="Hall N."/>
            <person name="Watson M."/>
            <person name="Adriaenssens E.M."/>
            <person name="Foster-Nyarko E."/>
            <person name="Jarju S."/>
            <person name="Secka A."/>
            <person name="Antonio M."/>
            <person name="Oren A."/>
            <person name="Chaudhuri R.R."/>
            <person name="La Ragione R."/>
            <person name="Hildebrand F."/>
            <person name="Pallen M.J."/>
        </authorList>
    </citation>
    <scope>NUCLEOTIDE SEQUENCE</scope>
    <source>
        <strain evidence="10">ChiHecec2B26-446</strain>
    </source>
</reference>
<feature type="transmembrane region" description="Helical" evidence="8">
    <location>
        <begin position="319"/>
        <end position="344"/>
    </location>
</feature>
<dbReference type="AlphaFoldDB" id="A0A9D1TR86"/>
<dbReference type="InterPro" id="IPR003838">
    <property type="entry name" value="ABC3_permease_C"/>
</dbReference>
<dbReference type="InterPro" id="IPR051447">
    <property type="entry name" value="Lipoprotein-release_system"/>
</dbReference>
<feature type="domain" description="ABC3 transporter permease C-terminal" evidence="9">
    <location>
        <begin position="322"/>
        <end position="443"/>
    </location>
</feature>
<organism evidence="10 11">
    <name type="scientific">Candidatus Desulfovibrio intestinipullorum</name>
    <dbReference type="NCBI Taxonomy" id="2838536"/>
    <lineage>
        <taxon>Bacteria</taxon>
        <taxon>Pseudomonadati</taxon>
        <taxon>Thermodesulfobacteriota</taxon>
        <taxon>Desulfovibrionia</taxon>
        <taxon>Desulfovibrionales</taxon>
        <taxon>Desulfovibrionaceae</taxon>
        <taxon>Desulfovibrio</taxon>
    </lineage>
</organism>
<keyword evidence="5 8" id="KW-1133">Transmembrane helix</keyword>
<feature type="transmembrane region" description="Helical" evidence="8">
    <location>
        <begin position="365"/>
        <end position="394"/>
    </location>
</feature>
<dbReference type="Pfam" id="PF02687">
    <property type="entry name" value="FtsX"/>
    <property type="match status" value="1"/>
</dbReference>
<keyword evidence="6 8" id="KW-0472">Membrane</keyword>
<evidence type="ECO:0000256" key="7">
    <source>
        <dbReference type="SAM" id="MobiDB-lite"/>
    </source>
</evidence>
<evidence type="ECO:0000256" key="4">
    <source>
        <dbReference type="ARBA" id="ARBA00022692"/>
    </source>
</evidence>
<comment type="similarity">
    <text evidence="2">Belongs to the ABC-4 integral membrane protein family. LolC/E subfamily.</text>
</comment>
<comment type="subcellular location">
    <subcellularLocation>
        <location evidence="1">Cell membrane</location>
        <topology evidence="1">Multi-pass membrane protein</topology>
    </subcellularLocation>
</comment>
<proteinExistence type="inferred from homology"/>
<dbReference type="EMBL" id="DXHV01000075">
    <property type="protein sequence ID" value="HIW01236.1"/>
    <property type="molecule type" value="Genomic_DNA"/>
</dbReference>
<protein>
    <submittedName>
        <fullName evidence="10">ABC transporter permease</fullName>
    </submittedName>
</protein>
<feature type="transmembrane region" description="Helical" evidence="8">
    <location>
        <begin position="414"/>
        <end position="436"/>
    </location>
</feature>
<sequence length="450" mass="48711">MRSSLHIILLAIADFKHERMLSICSIFGLAAVLAPLLILYGVKFGVVQTLTSRMASDPNTLEITPVASGRFTEQHFASLRTVQGVAFILPRTRSIAATMNLSAVHEGVSRQVTVSLEPTATGDPLLGRYQAPTVTMVPWQEQDHGAQANEATVQTQSRPSSSLLAKRPEADDPNLREAGVVLSDGAARKLAANKGDSLLGTVERAYGGRISRAYVRLRVHGILPLAAQQKDTAYVPLELVEGCEDFRDGRAVPELGAANGWTGEERPGAARIYPSFRLYADSLQSVTTLRDYLARNGVETYTHAEEIEQITTLENGLNLIFSLICLVACVGFFSSTTSSVLAAIKRKQRTLGLLQLTGFGKGQLMLFPLAQVVLTALLGTTLAVVTYVVTALWLNTSFAGSLQGLEQVCLLLPVHYGMAYLMSIVISLLAAIYPAWRSTKIEPSEVIRDV</sequence>
<dbReference type="GO" id="GO:0098797">
    <property type="term" value="C:plasma membrane protein complex"/>
    <property type="evidence" value="ECO:0007669"/>
    <property type="project" value="TreeGrafter"/>
</dbReference>
<evidence type="ECO:0000256" key="8">
    <source>
        <dbReference type="SAM" id="Phobius"/>
    </source>
</evidence>
<feature type="compositionally biased region" description="Polar residues" evidence="7">
    <location>
        <begin position="149"/>
        <end position="163"/>
    </location>
</feature>
<evidence type="ECO:0000256" key="6">
    <source>
        <dbReference type="ARBA" id="ARBA00023136"/>
    </source>
</evidence>
<evidence type="ECO:0000313" key="11">
    <source>
        <dbReference type="Proteomes" id="UP000886752"/>
    </source>
</evidence>
<feature type="transmembrane region" description="Helical" evidence="8">
    <location>
        <begin position="21"/>
        <end position="42"/>
    </location>
</feature>
<accession>A0A9D1TR86</accession>
<evidence type="ECO:0000256" key="1">
    <source>
        <dbReference type="ARBA" id="ARBA00004651"/>
    </source>
</evidence>
<evidence type="ECO:0000256" key="3">
    <source>
        <dbReference type="ARBA" id="ARBA00022475"/>
    </source>
</evidence>
<dbReference type="Proteomes" id="UP000886752">
    <property type="component" value="Unassembled WGS sequence"/>
</dbReference>
<keyword evidence="4 8" id="KW-0812">Transmembrane</keyword>
<evidence type="ECO:0000256" key="2">
    <source>
        <dbReference type="ARBA" id="ARBA00005236"/>
    </source>
</evidence>
<comment type="caution">
    <text evidence="10">The sequence shown here is derived from an EMBL/GenBank/DDBJ whole genome shotgun (WGS) entry which is preliminary data.</text>
</comment>
<keyword evidence="3" id="KW-1003">Cell membrane</keyword>
<gene>
    <name evidence="10" type="ORF">H9894_08630</name>
</gene>
<evidence type="ECO:0000256" key="5">
    <source>
        <dbReference type="ARBA" id="ARBA00022989"/>
    </source>
</evidence>
<evidence type="ECO:0000313" key="10">
    <source>
        <dbReference type="EMBL" id="HIW01236.1"/>
    </source>
</evidence>
<evidence type="ECO:0000259" key="9">
    <source>
        <dbReference type="Pfam" id="PF02687"/>
    </source>
</evidence>